<dbReference type="KEGG" id="bpb:bpr_I1515"/>
<dbReference type="Pfam" id="PF16316">
    <property type="entry name" value="DUF4956"/>
    <property type="match status" value="1"/>
</dbReference>
<reference evidence="2 3" key="1">
    <citation type="journal article" date="2010" name="PLoS ONE">
        <title>The glycobiome of the rumen bacterium Butyrivibrio proteoclasticus B316(T) highlights adaptation to a polysaccharide-rich environment.</title>
        <authorList>
            <person name="Kelly W.J."/>
            <person name="Leahy S.C."/>
            <person name="Altermann E."/>
            <person name="Yeoman C.J."/>
            <person name="Dunne J.C."/>
            <person name="Kong Z."/>
            <person name="Pacheco D.M."/>
            <person name="Li D."/>
            <person name="Noel S.J."/>
            <person name="Moon C.D."/>
            <person name="Cookson A.L."/>
            <person name="Attwood G.T."/>
        </authorList>
    </citation>
    <scope>NUCLEOTIDE SEQUENCE [LARGE SCALE GENOMIC DNA]</scope>
    <source>
        <strain evidence="3">ATCC 51982 / DSM 14932 / B316</strain>
    </source>
</reference>
<name>E0RWF4_BUTPB</name>
<accession>E0RWF4</accession>
<keyword evidence="1" id="KW-0472">Membrane</keyword>
<dbReference type="InterPro" id="IPR032531">
    <property type="entry name" value="DUF4956"/>
</dbReference>
<keyword evidence="1" id="KW-0812">Transmembrane</keyword>
<dbReference type="Proteomes" id="UP000001299">
    <property type="component" value="Chromosome 1"/>
</dbReference>
<evidence type="ECO:0000313" key="2">
    <source>
        <dbReference type="EMBL" id="ADL34252.1"/>
    </source>
</evidence>
<feature type="transmembrane region" description="Helical" evidence="1">
    <location>
        <begin position="99"/>
        <end position="119"/>
    </location>
</feature>
<sequence length="225" mass="24834">MKSTIFNFLSTSNTAMSYENVLLNFVAATIIGLVIFLCYKLTHSRAVYSAKFNVSLLMMTVITTLVMSVIGNNIALSLGMVGALSIVRFRTAIKDVRDTAYIFWCIAVGICCGVSEYFLVGVGSLVIFLVLLLLGAVHSDDVYLISVKADRNAENDISMLMTNAFRGKANMRVNNSNSKSCELIYEVTGKMLKKKVNGQDIKEELYNIDSVSMVNIICQSEEISR</sequence>
<dbReference type="HOGENOM" id="CLU_100966_0_1_9"/>
<evidence type="ECO:0000256" key="1">
    <source>
        <dbReference type="SAM" id="Phobius"/>
    </source>
</evidence>
<keyword evidence="3" id="KW-1185">Reference proteome</keyword>
<keyword evidence="1" id="KW-1133">Transmembrane helix</keyword>
<feature type="transmembrane region" description="Helical" evidence="1">
    <location>
        <begin position="21"/>
        <end position="42"/>
    </location>
</feature>
<dbReference type="AlphaFoldDB" id="E0RWF4"/>
<protein>
    <recommendedName>
        <fullName evidence="4">DUF4956 domain-containing protein</fullName>
    </recommendedName>
</protein>
<dbReference type="RefSeq" id="WP_013280906.1">
    <property type="nucleotide sequence ID" value="NC_014387.1"/>
</dbReference>
<evidence type="ECO:0000313" key="3">
    <source>
        <dbReference type="Proteomes" id="UP000001299"/>
    </source>
</evidence>
<dbReference type="EMBL" id="CP001810">
    <property type="protein sequence ID" value="ADL34252.1"/>
    <property type="molecule type" value="Genomic_DNA"/>
</dbReference>
<evidence type="ECO:0008006" key="4">
    <source>
        <dbReference type="Google" id="ProtNLM"/>
    </source>
</evidence>
<dbReference type="STRING" id="515622.bpr_I1515"/>
<gene>
    <name evidence="2" type="ordered locus">bpr_I1515</name>
</gene>
<proteinExistence type="predicted"/>
<organism evidence="2 3">
    <name type="scientific">Butyrivibrio proteoclasticus (strain ATCC 51982 / DSM 14932 / B316)</name>
    <name type="common">Clostridium proteoclasticum</name>
    <dbReference type="NCBI Taxonomy" id="515622"/>
    <lineage>
        <taxon>Bacteria</taxon>
        <taxon>Bacillati</taxon>
        <taxon>Bacillota</taxon>
        <taxon>Clostridia</taxon>
        <taxon>Lachnospirales</taxon>
        <taxon>Lachnospiraceae</taxon>
        <taxon>Butyrivibrio</taxon>
    </lineage>
</organism>
<feature type="transmembrane region" description="Helical" evidence="1">
    <location>
        <begin position="125"/>
        <end position="145"/>
    </location>
</feature>
<dbReference type="eggNOG" id="COG1285">
    <property type="taxonomic scope" value="Bacteria"/>
</dbReference>
<feature type="transmembrane region" description="Helical" evidence="1">
    <location>
        <begin position="54"/>
        <end position="87"/>
    </location>
</feature>